<feature type="transmembrane region" description="Helical" evidence="2">
    <location>
        <begin position="12"/>
        <end position="35"/>
    </location>
</feature>
<evidence type="ECO:0000313" key="3">
    <source>
        <dbReference type="EMBL" id="KAK0670866.1"/>
    </source>
</evidence>
<sequence>MLTDRCFRGHKLTYLSLFVSPYHIFLSSGICLFKVNLDPKAFRSPSPPLVWTSKQRGIIPVCHVLLPFPPTPSPPPLRSPIHQSPSPFLPPTDPVFPLSFFFCALLRSIVYPIAFKRGRRPPAAAAHRPGNPLRKKTIPSRSFVG</sequence>
<keyword evidence="2" id="KW-0472">Membrane</keyword>
<keyword evidence="4" id="KW-1185">Reference proteome</keyword>
<gene>
    <name evidence="3" type="ORF">QBC41DRAFT_66751</name>
</gene>
<dbReference type="AlphaFoldDB" id="A0AA39ZGZ9"/>
<evidence type="ECO:0000313" key="4">
    <source>
        <dbReference type="Proteomes" id="UP001174997"/>
    </source>
</evidence>
<feature type="compositionally biased region" description="Low complexity" evidence="1">
    <location>
        <begin position="121"/>
        <end position="132"/>
    </location>
</feature>
<name>A0AA39ZGZ9_9PEZI</name>
<reference evidence="3" key="1">
    <citation type="submission" date="2023-06" db="EMBL/GenBank/DDBJ databases">
        <title>Genome-scale phylogeny and comparative genomics of the fungal order Sordariales.</title>
        <authorList>
            <consortium name="Lawrence Berkeley National Laboratory"/>
            <person name="Hensen N."/>
            <person name="Bonometti L."/>
            <person name="Westerberg I."/>
            <person name="Brannstrom I.O."/>
            <person name="Guillou S."/>
            <person name="Cros-Aarteil S."/>
            <person name="Calhoun S."/>
            <person name="Haridas S."/>
            <person name="Kuo A."/>
            <person name="Mondo S."/>
            <person name="Pangilinan J."/>
            <person name="Riley R."/>
            <person name="Labutti K."/>
            <person name="Andreopoulos B."/>
            <person name="Lipzen A."/>
            <person name="Chen C."/>
            <person name="Yanf M."/>
            <person name="Daum C."/>
            <person name="Ng V."/>
            <person name="Clum A."/>
            <person name="Steindorff A."/>
            <person name="Ohm R."/>
            <person name="Martin F."/>
            <person name="Silar P."/>
            <person name="Natvig D."/>
            <person name="Lalanne C."/>
            <person name="Gautier V."/>
            <person name="Ament-Velasquez S.L."/>
            <person name="Kruys A."/>
            <person name="Hutchinson M.I."/>
            <person name="Powell A.J."/>
            <person name="Barry K."/>
            <person name="Miller A.N."/>
            <person name="Grigoriev I.V."/>
            <person name="Debuchy R."/>
            <person name="Gladieux P."/>
            <person name="Thoren M.H."/>
            <person name="Johannesson H."/>
        </authorList>
    </citation>
    <scope>NUCLEOTIDE SEQUENCE</scope>
    <source>
        <strain evidence="3">CBS 307.81</strain>
    </source>
</reference>
<proteinExistence type="predicted"/>
<organism evidence="3 4">
    <name type="scientific">Cercophora samala</name>
    <dbReference type="NCBI Taxonomy" id="330535"/>
    <lineage>
        <taxon>Eukaryota</taxon>
        <taxon>Fungi</taxon>
        <taxon>Dikarya</taxon>
        <taxon>Ascomycota</taxon>
        <taxon>Pezizomycotina</taxon>
        <taxon>Sordariomycetes</taxon>
        <taxon>Sordariomycetidae</taxon>
        <taxon>Sordariales</taxon>
        <taxon>Lasiosphaeriaceae</taxon>
        <taxon>Cercophora</taxon>
    </lineage>
</organism>
<dbReference type="EMBL" id="JAULSY010000027">
    <property type="protein sequence ID" value="KAK0670866.1"/>
    <property type="molecule type" value="Genomic_DNA"/>
</dbReference>
<keyword evidence="2" id="KW-1133">Transmembrane helix</keyword>
<protein>
    <submittedName>
        <fullName evidence="3">Uncharacterized protein</fullName>
    </submittedName>
</protein>
<evidence type="ECO:0000256" key="1">
    <source>
        <dbReference type="SAM" id="MobiDB-lite"/>
    </source>
</evidence>
<accession>A0AA39ZGZ9</accession>
<feature type="transmembrane region" description="Helical" evidence="2">
    <location>
        <begin position="95"/>
        <end position="114"/>
    </location>
</feature>
<feature type="region of interest" description="Disordered" evidence="1">
    <location>
        <begin position="121"/>
        <end position="145"/>
    </location>
</feature>
<keyword evidence="2" id="KW-0812">Transmembrane</keyword>
<comment type="caution">
    <text evidence="3">The sequence shown here is derived from an EMBL/GenBank/DDBJ whole genome shotgun (WGS) entry which is preliminary data.</text>
</comment>
<dbReference type="Proteomes" id="UP001174997">
    <property type="component" value="Unassembled WGS sequence"/>
</dbReference>
<evidence type="ECO:0000256" key="2">
    <source>
        <dbReference type="SAM" id="Phobius"/>
    </source>
</evidence>